<organism evidence="2 3">
    <name type="scientific">Allosphingosinicella indica</name>
    <dbReference type="NCBI Taxonomy" id="941907"/>
    <lineage>
        <taxon>Bacteria</taxon>
        <taxon>Pseudomonadati</taxon>
        <taxon>Pseudomonadota</taxon>
        <taxon>Alphaproteobacteria</taxon>
        <taxon>Sphingomonadales</taxon>
        <taxon>Sphingomonadaceae</taxon>
        <taxon>Allosphingosinicella</taxon>
    </lineage>
</organism>
<accession>A0A1X7G0Z5</accession>
<protein>
    <submittedName>
        <fullName evidence="2">Ferritin-like domain-containing protein</fullName>
    </submittedName>
</protein>
<reference evidence="3" key="1">
    <citation type="submission" date="2017-04" db="EMBL/GenBank/DDBJ databases">
        <authorList>
            <person name="Varghese N."/>
            <person name="Submissions S."/>
        </authorList>
    </citation>
    <scope>NUCLEOTIDE SEQUENCE [LARGE SCALE GENOMIC DNA]</scope>
    <source>
        <strain evidence="3">Dd16</strain>
    </source>
</reference>
<dbReference type="PANTHER" id="PTHR31694:SF26">
    <property type="entry name" value="OS05G0151100 PROTEIN"/>
    <property type="match status" value="1"/>
</dbReference>
<dbReference type="AlphaFoldDB" id="A0A1X7G0Z5"/>
<name>A0A1X7G0Z5_9SPHN</name>
<feature type="compositionally biased region" description="Pro residues" evidence="1">
    <location>
        <begin position="52"/>
        <end position="74"/>
    </location>
</feature>
<dbReference type="STRING" id="941907.SAMN06295910_0649"/>
<proteinExistence type="predicted"/>
<keyword evidence="3" id="KW-1185">Reference proteome</keyword>
<dbReference type="PROSITE" id="PS51318">
    <property type="entry name" value="TAT"/>
    <property type="match status" value="1"/>
</dbReference>
<feature type="region of interest" description="Disordered" evidence="1">
    <location>
        <begin position="266"/>
        <end position="288"/>
    </location>
</feature>
<dbReference type="Pfam" id="PF13668">
    <property type="entry name" value="Ferritin_2"/>
    <property type="match status" value="1"/>
</dbReference>
<evidence type="ECO:0000256" key="1">
    <source>
        <dbReference type="SAM" id="MobiDB-lite"/>
    </source>
</evidence>
<feature type="region of interest" description="Disordered" evidence="1">
    <location>
        <begin position="44"/>
        <end position="77"/>
    </location>
</feature>
<dbReference type="PANTHER" id="PTHR31694">
    <property type="entry name" value="DESICCATION-LIKE PROTEIN"/>
    <property type="match status" value="1"/>
</dbReference>
<dbReference type="EMBL" id="LT840185">
    <property type="protein sequence ID" value="SMF61657.1"/>
    <property type="molecule type" value="Genomic_DNA"/>
</dbReference>
<feature type="compositionally biased region" description="Basic and acidic residues" evidence="1">
    <location>
        <begin position="266"/>
        <end position="279"/>
    </location>
</feature>
<dbReference type="OrthoDB" id="954262at2"/>
<evidence type="ECO:0000313" key="2">
    <source>
        <dbReference type="EMBL" id="SMF61657.1"/>
    </source>
</evidence>
<dbReference type="RefSeq" id="WP_085217493.1">
    <property type="nucleotide sequence ID" value="NZ_LT840185.1"/>
</dbReference>
<gene>
    <name evidence="2" type="ORF">SAMN06295910_0649</name>
</gene>
<dbReference type="Proteomes" id="UP000192934">
    <property type="component" value="Chromosome I"/>
</dbReference>
<evidence type="ECO:0000313" key="3">
    <source>
        <dbReference type="Proteomes" id="UP000192934"/>
    </source>
</evidence>
<dbReference type="InterPro" id="IPR052965">
    <property type="entry name" value="Pigment-catalase-like"/>
</dbReference>
<dbReference type="InterPro" id="IPR006311">
    <property type="entry name" value="TAT_signal"/>
</dbReference>
<sequence>MSEENSVIEPVEEATVQHEDRRRFLRGASGLAIAMTGAALATACGGGNGSPSPSPTPTPTPTPTGSPTPTPSPTPAFTDTDLINFLLNISYLQGQYFAFATTGASLSSDILTGTGTAGAATGGPAVSFADANISQFAREIAAELRAQIVFQRAFVGTANAIAQPKLDLSADAAGAFSKLAQSAGIVAAGASFNPYANDDNFLLGAFVLLDVSVTAFKAITPLISSKTLLESVVGLIAIQSYHAAMIRSLIYLKGATLRGQSDDLSDARDALDGAPDRDQGVTGDANTANVSPADVNGLAYSRTTGQALSIYYLSATTINKGGFFPDGPNGKIFTSNNAT</sequence>